<dbReference type="PANTHER" id="PTHR23017:SF17">
    <property type="entry name" value="G-PROTEIN COUPLED RECEPTORS FAMILY 1 PROFILE DOMAIN-CONTAINING PROTEIN"/>
    <property type="match status" value="1"/>
</dbReference>
<dbReference type="InterPro" id="IPR019430">
    <property type="entry name" value="7TM_GPCR_serpentine_rcpt_Srx"/>
</dbReference>
<dbReference type="Gene3D" id="1.20.1070.10">
    <property type="entry name" value="Rhodopsin 7-helix transmembrane proteins"/>
    <property type="match status" value="1"/>
</dbReference>
<dbReference type="InParanoid" id="O44647"/>
<dbReference type="AGR" id="WB:WBGene00005954"/>
<evidence type="ECO:0000313" key="8">
    <source>
        <dbReference type="Proteomes" id="UP000001940"/>
    </source>
</evidence>
<dbReference type="FunCoup" id="O44647">
    <property type="interactions" value="7"/>
</dbReference>
<dbReference type="InterPro" id="IPR017452">
    <property type="entry name" value="GPCR_Rhodpsn_7TM"/>
</dbReference>
<keyword evidence="2 5" id="KW-0812">Transmembrane</keyword>
<dbReference type="eggNOG" id="ENOG502TG0N">
    <property type="taxonomic scope" value="Eukaryota"/>
</dbReference>
<dbReference type="PANTHER" id="PTHR23017">
    <property type="entry name" value="SERPENTINE RECEPTOR, CLASS X"/>
    <property type="match status" value="1"/>
</dbReference>
<dbReference type="UCSC" id="K07C6.6">
    <property type="organism name" value="c. elegans"/>
</dbReference>
<dbReference type="OrthoDB" id="5861546at2759"/>
<evidence type="ECO:0000256" key="3">
    <source>
        <dbReference type="ARBA" id="ARBA00022989"/>
    </source>
</evidence>
<dbReference type="Pfam" id="PF10328">
    <property type="entry name" value="7TM_GPCR_Srx"/>
    <property type="match status" value="1"/>
</dbReference>
<sequence>MADKIQTLLVLVPISFTGALVNWTCLYGVLKLPVFKNSFGYLSANQALTDALHSTVFLLYYCPMILWDQKLLKEYSHICGFVLLFCYELSVLTHLLISLNRFFAAWAPISYHKVFHLSQTKCLILVSWMYSLTYAGLFYLRICHFRFDEQVQFLTFSNSRICMIVGWNGDFIKNSVIVAIIMLLDTVTIMKSRQLLYKLKNSVDALAAQQLLCRDRRFLKQAVIQDTVFMLELLTYFFIPKYFENRWIVFFGTSFAWVAVHVADGIVLIICNPEMRNIIFGWLHVKINNAVSAHGTPNQN</sequence>
<keyword evidence="8" id="KW-1185">Reference proteome</keyword>
<keyword evidence="3 5" id="KW-1133">Transmembrane helix</keyword>
<feature type="transmembrane region" description="Helical" evidence="5">
    <location>
        <begin position="123"/>
        <end position="140"/>
    </location>
</feature>
<dbReference type="HOGENOM" id="CLU_059630_1_0_1"/>
<gene>
    <name evidence="7 9" type="primary">srx-63</name>
    <name evidence="7" type="ORF">CELE_K07C6.6</name>
    <name evidence="9" type="ORF">K07C6.6</name>
</gene>
<comment type="subcellular location">
    <subcellularLocation>
        <location evidence="1">Membrane</location>
    </subcellularLocation>
</comment>
<proteinExistence type="predicted"/>
<keyword evidence="7" id="KW-0675">Receptor</keyword>
<evidence type="ECO:0000256" key="4">
    <source>
        <dbReference type="ARBA" id="ARBA00023136"/>
    </source>
</evidence>
<dbReference type="EMBL" id="BX284605">
    <property type="protein sequence ID" value="CCD72735.1"/>
    <property type="molecule type" value="Genomic_DNA"/>
</dbReference>
<evidence type="ECO:0000259" key="6">
    <source>
        <dbReference type="PROSITE" id="PS50262"/>
    </source>
</evidence>
<feature type="transmembrane region" description="Helical" evidence="5">
    <location>
        <begin position="79"/>
        <end position="103"/>
    </location>
</feature>
<dbReference type="WormBase" id="K07C6.6">
    <property type="protein sequence ID" value="CE36549"/>
    <property type="gene ID" value="WBGene00005954"/>
    <property type="gene designation" value="srx-63"/>
</dbReference>
<evidence type="ECO:0000256" key="5">
    <source>
        <dbReference type="SAM" id="Phobius"/>
    </source>
</evidence>
<dbReference type="PhylomeDB" id="O44647"/>
<dbReference type="SMR" id="O44647"/>
<protein>
    <submittedName>
        <fullName evidence="7">G-protein coupled receptors family 1 profile domain-containing protein</fullName>
    </submittedName>
</protein>
<dbReference type="KEGG" id="cel:CELE_K07C6.6"/>
<dbReference type="CDD" id="cd00637">
    <property type="entry name" value="7tm_classA_rhodopsin-like"/>
    <property type="match status" value="1"/>
</dbReference>
<reference evidence="7 8" key="1">
    <citation type="journal article" date="1998" name="Science">
        <title>Genome sequence of the nematode C. elegans: a platform for investigating biology.</title>
        <authorList>
            <consortium name="The C. elegans sequencing consortium"/>
            <person name="Sulson J.E."/>
            <person name="Waterston R."/>
        </authorList>
    </citation>
    <scope>NUCLEOTIDE SEQUENCE [LARGE SCALE GENOMIC DNA]</scope>
    <source>
        <strain evidence="7 8">Bristol N2</strain>
    </source>
</reference>
<dbReference type="Proteomes" id="UP000001940">
    <property type="component" value="Chromosome V"/>
</dbReference>
<feature type="domain" description="G-protein coupled receptors family 1 profile" evidence="6">
    <location>
        <begin position="21"/>
        <end position="239"/>
    </location>
</feature>
<feature type="transmembrane region" description="Helical" evidence="5">
    <location>
        <begin position="7"/>
        <end position="30"/>
    </location>
</feature>
<dbReference type="PIR" id="T32683">
    <property type="entry name" value="T32683"/>
</dbReference>
<accession>O44647</accession>
<feature type="transmembrane region" description="Helical" evidence="5">
    <location>
        <begin position="249"/>
        <end position="271"/>
    </location>
</feature>
<evidence type="ECO:0000256" key="1">
    <source>
        <dbReference type="ARBA" id="ARBA00004370"/>
    </source>
</evidence>
<dbReference type="RefSeq" id="NP_504090.2">
    <property type="nucleotide sequence ID" value="NM_071689.2"/>
</dbReference>
<evidence type="ECO:0000313" key="7">
    <source>
        <dbReference type="EMBL" id="CCD72735.1"/>
    </source>
</evidence>
<organism evidence="7 8">
    <name type="scientific">Caenorhabditis elegans</name>
    <dbReference type="NCBI Taxonomy" id="6239"/>
    <lineage>
        <taxon>Eukaryota</taxon>
        <taxon>Metazoa</taxon>
        <taxon>Ecdysozoa</taxon>
        <taxon>Nematoda</taxon>
        <taxon>Chromadorea</taxon>
        <taxon>Rhabditida</taxon>
        <taxon>Rhabditina</taxon>
        <taxon>Rhabditomorpha</taxon>
        <taxon>Rhabditoidea</taxon>
        <taxon>Rhabditidae</taxon>
        <taxon>Peloderinae</taxon>
        <taxon>Caenorhabditis</taxon>
    </lineage>
</organism>
<dbReference type="GO" id="GO:0016020">
    <property type="term" value="C:membrane"/>
    <property type="evidence" value="ECO:0007669"/>
    <property type="project" value="UniProtKB-SubCell"/>
</dbReference>
<name>O44647_CAEEL</name>
<dbReference type="GeneID" id="187094"/>
<dbReference type="PROSITE" id="PS50262">
    <property type="entry name" value="G_PROTEIN_RECEP_F1_2"/>
    <property type="match status" value="1"/>
</dbReference>
<dbReference type="PaxDb" id="6239-K07C6.6"/>
<dbReference type="SUPFAM" id="SSF81321">
    <property type="entry name" value="Family A G protein-coupled receptor-like"/>
    <property type="match status" value="1"/>
</dbReference>
<evidence type="ECO:0000313" key="9">
    <source>
        <dbReference type="WormBase" id="K07C6.6"/>
    </source>
</evidence>
<dbReference type="AlphaFoldDB" id="O44647"/>
<keyword evidence="4 5" id="KW-0472">Membrane</keyword>
<evidence type="ECO:0000256" key="2">
    <source>
        <dbReference type="ARBA" id="ARBA00022692"/>
    </source>
</evidence>
<dbReference type="CTD" id="187094"/>
<feature type="transmembrane region" description="Helical" evidence="5">
    <location>
        <begin position="50"/>
        <end position="67"/>
    </location>
</feature>